<organism evidence="3 4">
    <name type="scientific">Klebsiella pneumoniae</name>
    <dbReference type="NCBI Taxonomy" id="573"/>
    <lineage>
        <taxon>Bacteria</taxon>
        <taxon>Pseudomonadati</taxon>
        <taxon>Pseudomonadota</taxon>
        <taxon>Gammaproteobacteria</taxon>
        <taxon>Enterobacterales</taxon>
        <taxon>Enterobacteriaceae</taxon>
        <taxon>Klebsiella/Raoultella group</taxon>
        <taxon>Klebsiella</taxon>
        <taxon>Klebsiella pneumoniae complex</taxon>
    </lineage>
</organism>
<sequence>MGFRFRKSISIIPGVRVNLSNGAPSLSIGPRGASLSVGKNGTFANLGLPGTGLSYRTRIDRTARERVNTRHQADPGLRSELELVVEKLMSTVTAITNIHELSPSPKGGEYLGHARDTVPGAPSGQFHSSCAGTTKQT</sequence>
<evidence type="ECO:0000313" key="4">
    <source>
        <dbReference type="Proteomes" id="UP000251088"/>
    </source>
</evidence>
<feature type="region of interest" description="Disordered" evidence="1">
    <location>
        <begin position="100"/>
        <end position="137"/>
    </location>
</feature>
<proteinExistence type="predicted"/>
<reference evidence="3 4" key="1">
    <citation type="submission" date="2018-06" db="EMBL/GenBank/DDBJ databases">
        <authorList>
            <consortium name="Pathogen Informatics"/>
            <person name="Doyle S."/>
        </authorList>
    </citation>
    <scope>NUCLEOTIDE SEQUENCE [LARGE SCALE GENOMIC DNA]</scope>
    <source>
        <strain evidence="3 4">NCTC9128</strain>
    </source>
</reference>
<evidence type="ECO:0000256" key="1">
    <source>
        <dbReference type="SAM" id="MobiDB-lite"/>
    </source>
</evidence>
<dbReference type="EMBL" id="UAWN01000002">
    <property type="protein sequence ID" value="SQC05807.1"/>
    <property type="molecule type" value="Genomic_DNA"/>
</dbReference>
<feature type="compositionally biased region" description="Polar residues" evidence="1">
    <location>
        <begin position="125"/>
        <end position="137"/>
    </location>
</feature>
<accession>A0A2X3BVW9</accession>
<feature type="domain" description="DUF4236" evidence="2">
    <location>
        <begin position="3"/>
        <end position="56"/>
    </location>
</feature>
<gene>
    <name evidence="3" type="ORF">NCTC9128_00390</name>
</gene>
<protein>
    <recommendedName>
        <fullName evidence="2">DUF4236 domain-containing protein</fullName>
    </recommendedName>
</protein>
<dbReference type="Pfam" id="PF14020">
    <property type="entry name" value="DUF4236"/>
    <property type="match status" value="1"/>
</dbReference>
<dbReference type="AlphaFoldDB" id="A0A2X3BVW9"/>
<dbReference type="InterPro" id="IPR025330">
    <property type="entry name" value="DUF4236"/>
</dbReference>
<evidence type="ECO:0000313" key="3">
    <source>
        <dbReference type="EMBL" id="SQC05807.1"/>
    </source>
</evidence>
<dbReference type="Proteomes" id="UP000251088">
    <property type="component" value="Unassembled WGS sequence"/>
</dbReference>
<evidence type="ECO:0000259" key="2">
    <source>
        <dbReference type="Pfam" id="PF14020"/>
    </source>
</evidence>
<name>A0A2X3BVW9_KLEPN</name>